<gene>
    <name evidence="2" type="ORF">HNQ03_003137</name>
</gene>
<dbReference type="RefSeq" id="WP_173780572.1">
    <property type="nucleotide sequence ID" value="NZ_JABSNO010000038.1"/>
</dbReference>
<accession>A0A8J8KAD4</accession>
<evidence type="ECO:0000313" key="3">
    <source>
        <dbReference type="Proteomes" id="UP000610746"/>
    </source>
</evidence>
<comment type="caution">
    <text evidence="2">The sequence shown here is derived from an EMBL/GenBank/DDBJ whole genome shotgun (WGS) entry which is preliminary data.</text>
</comment>
<evidence type="ECO:0000256" key="1">
    <source>
        <dbReference type="SAM" id="Coils"/>
    </source>
</evidence>
<sequence length="331" mass="37995">MNLGYKILWFEDEPASFKAKNRLVKRIVENFGFNYPEPRNEIDGANIETINFAQYDLIISDLKLSNVKGTALLDIIRDKGIYTEVIFYSSIGESALREELKKFEIDGVYCADRTNDNFKEKVEKVIETTIKKVQDVNNTRGLVIAETILLEKKIESVLLGYFNETEKILDEQKGELLKSIHSKKVTRHIADIEELEKVDFKDVKSLIEKDILTASNSFDAIHSILKGKIKEFGAQMSVKGMSAELRTEIEQKREGLKTIKTELNNFRDEILKIRNTLAHVVEEFGEDGISYLNSLNADGAVIKFDNAEYIRIRKNFIKHNINLDSIIEHLK</sequence>
<dbReference type="EMBL" id="JABSNO010000038">
    <property type="protein sequence ID" value="NRS94037.1"/>
    <property type="molecule type" value="Genomic_DNA"/>
</dbReference>
<feature type="coiled-coil region" evidence="1">
    <location>
        <begin position="242"/>
        <end position="276"/>
    </location>
</feature>
<keyword evidence="1" id="KW-0175">Coiled coil</keyword>
<dbReference type="Gene3D" id="3.40.50.2300">
    <property type="match status" value="1"/>
</dbReference>
<organism evidence="2 3">
    <name type="scientific">Frigoriflavimonas asaccharolytica</name>
    <dbReference type="NCBI Taxonomy" id="2735899"/>
    <lineage>
        <taxon>Bacteria</taxon>
        <taxon>Pseudomonadati</taxon>
        <taxon>Bacteroidota</taxon>
        <taxon>Flavobacteriia</taxon>
        <taxon>Flavobacteriales</taxon>
        <taxon>Weeksellaceae</taxon>
        <taxon>Frigoriflavimonas</taxon>
    </lineage>
</organism>
<protein>
    <submittedName>
        <fullName evidence="2">DNA-binding NarL/FixJ family response regulator</fullName>
    </submittedName>
</protein>
<dbReference type="SUPFAM" id="SSF52172">
    <property type="entry name" value="CheY-like"/>
    <property type="match status" value="1"/>
</dbReference>
<name>A0A8J8KAD4_9FLAO</name>
<evidence type="ECO:0000313" key="2">
    <source>
        <dbReference type="EMBL" id="NRS94037.1"/>
    </source>
</evidence>
<proteinExistence type="predicted"/>
<keyword evidence="2" id="KW-0238">DNA-binding</keyword>
<dbReference type="AlphaFoldDB" id="A0A8J8KAD4"/>
<dbReference type="InterPro" id="IPR011006">
    <property type="entry name" value="CheY-like_superfamily"/>
</dbReference>
<dbReference type="Proteomes" id="UP000610746">
    <property type="component" value="Unassembled WGS sequence"/>
</dbReference>
<reference evidence="2" key="1">
    <citation type="submission" date="2020-05" db="EMBL/GenBank/DDBJ databases">
        <title>Genomic Encyclopedia of Type Strains, Phase IV (KMG-V): Genome sequencing to study the core and pangenomes of soil and plant-associated prokaryotes.</title>
        <authorList>
            <person name="Whitman W."/>
        </authorList>
    </citation>
    <scope>NUCLEOTIDE SEQUENCE</scope>
    <source>
        <strain evidence="2">16F</strain>
    </source>
</reference>
<keyword evidence="3" id="KW-1185">Reference proteome</keyword>
<dbReference type="CDD" id="cd00156">
    <property type="entry name" value="REC"/>
    <property type="match status" value="1"/>
</dbReference>
<dbReference type="GO" id="GO:0003677">
    <property type="term" value="F:DNA binding"/>
    <property type="evidence" value="ECO:0007669"/>
    <property type="project" value="UniProtKB-KW"/>
</dbReference>